<reference evidence="2" key="1">
    <citation type="journal article" date="2015" name="Nature">
        <title>Complex archaea that bridge the gap between prokaryotes and eukaryotes.</title>
        <authorList>
            <person name="Spang A."/>
            <person name="Saw J.H."/>
            <person name="Jorgensen S.L."/>
            <person name="Zaremba-Niedzwiedzka K."/>
            <person name="Martijn J."/>
            <person name="Lind A.E."/>
            <person name="van Eijk R."/>
            <person name="Schleper C."/>
            <person name="Guy L."/>
            <person name="Ettema T.J."/>
        </authorList>
    </citation>
    <scope>NUCLEOTIDE SEQUENCE</scope>
</reference>
<feature type="region of interest" description="Disordered" evidence="1">
    <location>
        <begin position="207"/>
        <end position="229"/>
    </location>
</feature>
<sequence length="327" mass="32983">MLTGLLLAGLLASTALPDLLMGPSPSADRDDDGEDAVPEAAETAGDEIAARTTLELTPSQGVTVIRDFVPGDARLNLHLHPEVEDVMLHDAETPDDAARLTYVVQGAGVEIVFEGLSTVPVGDIDLVLDGPQSEPVPLAEALLDLGDDPVSEPGGILPALGPVDPTLADMPSFTDPGTTEALAPTDPELADLPAGVVSGPALIPVSDPDPLSGALDQGTGHDGATLLGDAQADAGKSPVLLELDSVPAVSDVADFTPGEDLLYLSFGDVPAAELPIAFDSPSAQIATEVLGPDALVSVNGDPVLLLLNGAGIPASDIRLTVPAAQAA</sequence>
<dbReference type="AlphaFoldDB" id="A0A0F9BVQ4"/>
<comment type="caution">
    <text evidence="2">The sequence shown here is derived from an EMBL/GenBank/DDBJ whole genome shotgun (WGS) entry which is preliminary data.</text>
</comment>
<protein>
    <submittedName>
        <fullName evidence="2">Uncharacterized protein</fullName>
    </submittedName>
</protein>
<evidence type="ECO:0000256" key="1">
    <source>
        <dbReference type="SAM" id="MobiDB-lite"/>
    </source>
</evidence>
<feature type="region of interest" description="Disordered" evidence="1">
    <location>
        <begin position="19"/>
        <end position="43"/>
    </location>
</feature>
<accession>A0A0F9BVQ4</accession>
<name>A0A0F9BVQ4_9ZZZZ</name>
<proteinExistence type="predicted"/>
<evidence type="ECO:0000313" key="2">
    <source>
        <dbReference type="EMBL" id="KKL25964.1"/>
    </source>
</evidence>
<gene>
    <name evidence="2" type="ORF">LCGC14_2400030</name>
</gene>
<organism evidence="2">
    <name type="scientific">marine sediment metagenome</name>
    <dbReference type="NCBI Taxonomy" id="412755"/>
    <lineage>
        <taxon>unclassified sequences</taxon>
        <taxon>metagenomes</taxon>
        <taxon>ecological metagenomes</taxon>
    </lineage>
</organism>
<dbReference type="EMBL" id="LAZR01036016">
    <property type="protein sequence ID" value="KKL25964.1"/>
    <property type="molecule type" value="Genomic_DNA"/>
</dbReference>